<evidence type="ECO:0000313" key="2">
    <source>
        <dbReference type="Proteomes" id="UP000677180"/>
    </source>
</evidence>
<evidence type="ECO:0008006" key="3">
    <source>
        <dbReference type="Google" id="ProtNLM"/>
    </source>
</evidence>
<name>A0AB37I4E1_9ACTN</name>
<dbReference type="RefSeq" id="WP_123824022.1">
    <property type="nucleotide sequence ID" value="NZ_CP040007.1"/>
</dbReference>
<dbReference type="AlphaFoldDB" id="A0AB37I4E1"/>
<dbReference type="Proteomes" id="UP000677180">
    <property type="component" value="Chromosome"/>
</dbReference>
<evidence type="ECO:0000313" key="1">
    <source>
        <dbReference type="EMBL" id="QUC11302.1"/>
    </source>
</evidence>
<organism evidence="1 2">
    <name type="scientific">Arachnia propionica</name>
    <dbReference type="NCBI Taxonomy" id="1750"/>
    <lineage>
        <taxon>Bacteria</taxon>
        <taxon>Bacillati</taxon>
        <taxon>Actinomycetota</taxon>
        <taxon>Actinomycetes</taxon>
        <taxon>Propionibacteriales</taxon>
        <taxon>Propionibacteriaceae</taxon>
        <taxon>Arachnia</taxon>
    </lineage>
</organism>
<protein>
    <recommendedName>
        <fullName evidence="3">Ankyrin repeat domain-containing protein</fullName>
    </recommendedName>
</protein>
<gene>
    <name evidence="1" type="ORF">J5A53_00920</name>
</gene>
<dbReference type="InterPro" id="IPR036770">
    <property type="entry name" value="Ankyrin_rpt-contain_sf"/>
</dbReference>
<reference evidence="1" key="1">
    <citation type="submission" date="2021-03" db="EMBL/GenBank/DDBJ databases">
        <title>Human Oral Microbial Genomes.</title>
        <authorList>
            <person name="Johnston C.D."/>
            <person name="Chen T."/>
            <person name="Dewhirst F.E."/>
        </authorList>
    </citation>
    <scope>NUCLEOTIDE SEQUENCE</scope>
    <source>
        <strain evidence="1">F0714</strain>
    </source>
</reference>
<accession>A0AB37I4E1</accession>
<dbReference type="Gene3D" id="1.25.40.20">
    <property type="entry name" value="Ankyrin repeat-containing domain"/>
    <property type="match status" value="1"/>
</dbReference>
<sequence length="190" mass="21574">MGAEKKRSPGSAAKRGTLEEFLTSVEGNPEKDWRSFLFWALRNKDLTARVGIVDWMLDHGADPARVDSEEKINALHVMFEEREHDFVGEARLLQRFLDGGADINLKAPKWNVPIQTIIDEMIAPDAEVAPLYDVLFSYPGIDWDVIVGKAFGEPVSLRRSVELSAKQRPELYRRMCDYLENGPSPRPVFD</sequence>
<dbReference type="EMBL" id="CP072385">
    <property type="protein sequence ID" value="QUC11302.1"/>
    <property type="molecule type" value="Genomic_DNA"/>
</dbReference>
<proteinExistence type="predicted"/>